<organism evidence="9 10">
    <name type="scientific">Anopheles albimanus</name>
    <name type="common">New world malaria mosquito</name>
    <dbReference type="NCBI Taxonomy" id="7167"/>
    <lineage>
        <taxon>Eukaryota</taxon>
        <taxon>Metazoa</taxon>
        <taxon>Ecdysozoa</taxon>
        <taxon>Arthropoda</taxon>
        <taxon>Hexapoda</taxon>
        <taxon>Insecta</taxon>
        <taxon>Pterygota</taxon>
        <taxon>Neoptera</taxon>
        <taxon>Endopterygota</taxon>
        <taxon>Diptera</taxon>
        <taxon>Nematocera</taxon>
        <taxon>Culicoidea</taxon>
        <taxon>Culicidae</taxon>
        <taxon>Anophelinae</taxon>
        <taxon>Anopheles</taxon>
    </lineage>
</organism>
<dbReference type="AlphaFoldDB" id="A0A182FG66"/>
<dbReference type="GO" id="GO:0005576">
    <property type="term" value="C:extracellular region"/>
    <property type="evidence" value="ECO:0007669"/>
    <property type="project" value="UniProtKB-SubCell"/>
</dbReference>
<evidence type="ECO:0000256" key="1">
    <source>
        <dbReference type="ARBA" id="ARBA00004613"/>
    </source>
</evidence>
<keyword evidence="6" id="KW-0552">Olfaction</keyword>
<dbReference type="SUPFAM" id="SSF47565">
    <property type="entry name" value="Insect pheromone/odorant-binding proteins"/>
    <property type="match status" value="1"/>
</dbReference>
<dbReference type="GO" id="GO:0007608">
    <property type="term" value="P:sensory perception of smell"/>
    <property type="evidence" value="ECO:0007669"/>
    <property type="project" value="UniProtKB-KW"/>
</dbReference>
<dbReference type="InterPro" id="IPR052295">
    <property type="entry name" value="Odorant-binding_protein"/>
</dbReference>
<dbReference type="VEuPathDB" id="VectorBase:AALB20_033610"/>
<keyword evidence="7" id="KW-1015">Disulfide bond</keyword>
<keyword evidence="4" id="KW-0964">Secreted</keyword>
<dbReference type="PANTHER" id="PTHR21066">
    <property type="entry name" value="ODORANT-BINDING PROTEIN 59A-RELATED"/>
    <property type="match status" value="1"/>
</dbReference>
<reference evidence="9" key="2">
    <citation type="submission" date="2022-08" db="UniProtKB">
        <authorList>
            <consortium name="EnsemblMetazoa"/>
        </authorList>
    </citation>
    <scope>IDENTIFICATION</scope>
    <source>
        <strain evidence="9">STECLA/ALBI9_A</strain>
    </source>
</reference>
<dbReference type="RefSeq" id="XP_035785760.1">
    <property type="nucleotide sequence ID" value="XM_035929867.1"/>
</dbReference>
<dbReference type="Pfam" id="PF22651">
    <property type="entry name" value="OBP47_like"/>
    <property type="match status" value="1"/>
</dbReference>
<accession>A0A182FG66</accession>
<evidence type="ECO:0000256" key="3">
    <source>
        <dbReference type="ARBA" id="ARBA00022448"/>
    </source>
</evidence>
<proteinExistence type="inferred from homology"/>
<dbReference type="Proteomes" id="UP000069272">
    <property type="component" value="Chromosome 3L"/>
</dbReference>
<keyword evidence="5" id="KW-0716">Sensory transduction</keyword>
<comment type="subcellular location">
    <subcellularLocation>
        <location evidence="1">Secreted</location>
    </subcellularLocation>
</comment>
<dbReference type="GeneID" id="118463353"/>
<dbReference type="Gene3D" id="1.10.238.270">
    <property type="match status" value="1"/>
</dbReference>
<dbReference type="KEGG" id="aali:118463353"/>
<evidence type="ECO:0000256" key="6">
    <source>
        <dbReference type="ARBA" id="ARBA00022725"/>
    </source>
</evidence>
<evidence type="ECO:0000256" key="7">
    <source>
        <dbReference type="ARBA" id="ARBA00023157"/>
    </source>
</evidence>
<protein>
    <recommendedName>
        <fullName evidence="8">OBP47-like domain-containing protein</fullName>
    </recommendedName>
</protein>
<dbReference type="InterPro" id="IPR054577">
    <property type="entry name" value="OBP47-like_dom"/>
</dbReference>
<comment type="similarity">
    <text evidence="2">Belongs to the PBP/GOBP family.</text>
</comment>
<dbReference type="InterPro" id="IPR036728">
    <property type="entry name" value="PBP_GOBP_sf"/>
</dbReference>
<reference evidence="9 10" key="1">
    <citation type="journal article" date="2017" name="G3 (Bethesda)">
        <title>The Physical Genome Mapping of Anopheles albimanus Corrected Scaffold Misassemblies and Identified Interarm Rearrangements in Genus Anopheles.</title>
        <authorList>
            <person name="Artemov G.N."/>
            <person name="Peery A.N."/>
            <person name="Jiang X."/>
            <person name="Tu Z."/>
            <person name="Stegniy V.N."/>
            <person name="Sharakhova M.V."/>
            <person name="Sharakhov I.V."/>
        </authorList>
    </citation>
    <scope>NUCLEOTIDE SEQUENCE [LARGE SCALE GENOMIC DNA]</scope>
    <source>
        <strain evidence="9 10">ALBI9_A</strain>
    </source>
</reference>
<keyword evidence="3" id="KW-0813">Transport</keyword>
<dbReference type="OrthoDB" id="7730192at2759"/>
<evidence type="ECO:0000313" key="10">
    <source>
        <dbReference type="Proteomes" id="UP000069272"/>
    </source>
</evidence>
<dbReference type="PANTHER" id="PTHR21066:SF15">
    <property type="entry name" value="GH25962P-RELATED"/>
    <property type="match status" value="1"/>
</dbReference>
<feature type="domain" description="OBP47-like" evidence="8">
    <location>
        <begin position="93"/>
        <end position="204"/>
    </location>
</feature>
<dbReference type="STRING" id="7167.A0A182FG66"/>
<dbReference type="VEuPathDB" id="VectorBase:AALB005507"/>
<dbReference type="RefSeq" id="XP_035785759.1">
    <property type="nucleotide sequence ID" value="XM_035929866.1"/>
</dbReference>
<name>A0A182FG66_ANOAL</name>
<evidence type="ECO:0000259" key="8">
    <source>
        <dbReference type="Pfam" id="PF22651"/>
    </source>
</evidence>
<dbReference type="GO" id="GO:0005549">
    <property type="term" value="F:odorant binding"/>
    <property type="evidence" value="ECO:0007669"/>
    <property type="project" value="InterPro"/>
</dbReference>
<evidence type="ECO:0000256" key="4">
    <source>
        <dbReference type="ARBA" id="ARBA00022525"/>
    </source>
</evidence>
<evidence type="ECO:0000313" key="9">
    <source>
        <dbReference type="EnsemblMetazoa" id="AALB005507-PA"/>
    </source>
</evidence>
<dbReference type="EnsemblMetazoa" id="AALB005507-RA">
    <property type="protein sequence ID" value="AALB005507-PA"/>
    <property type="gene ID" value="AALB005507"/>
</dbReference>
<keyword evidence="10" id="KW-1185">Reference proteome</keyword>
<sequence length="232" mass="25486">MLQTFFISPLGAMAIGNRQGASSSSMWILLLFAGCAVLQSVHGGGSGACKTIPDYDKSGTQDDHCCAVPMVFANATLEECWKGVSDSNKPEPEKACEFSNCVMKKHKFVKADGLFDGDQFRAHLKEELKSTPEWKKLLEKVVLEECAPMIEKGREDIKKTMQQFVDQCDPINGVMITCALGKVHANCPSADSTDSKVCNDFKSYFSKCTNTLEDMNDMFLAIEAKKIADGTR</sequence>
<evidence type="ECO:0000256" key="5">
    <source>
        <dbReference type="ARBA" id="ARBA00022606"/>
    </source>
</evidence>
<evidence type="ECO:0000256" key="2">
    <source>
        <dbReference type="ARBA" id="ARBA00008098"/>
    </source>
</evidence>